<protein>
    <submittedName>
        <fullName evidence="3">DnaJ domain-containing protein</fullName>
    </submittedName>
</protein>
<evidence type="ECO:0000313" key="4">
    <source>
        <dbReference type="Proteomes" id="UP000217076"/>
    </source>
</evidence>
<dbReference type="PANTHER" id="PTHR44145">
    <property type="entry name" value="DNAJ HOMOLOG SUBFAMILY A MEMBER 3, MITOCHONDRIAL"/>
    <property type="match status" value="1"/>
</dbReference>
<sequence length="216" mass="25070">MAPRDRLDNPAFDPFHLRQRAKVEDGVRPCAHPGCPNPGTHRAPRDPSLTEYVWLCLEHVQQHNRNWNYFAGMDAEQIEAERRKDALWHRPTWRLGQRGGGRPREPDLEDLDDPLGLFDEERRARAQARADRFRRADHSGEPAEKARAAMNLMELDPPLTLDALKRRYKQLVKRYHPDATGGDKVAEERFKLISQAYRTLIDSLRQAEEHTTRRAG</sequence>
<dbReference type="STRING" id="83401.SAMN05421742_102186"/>
<reference evidence="4" key="1">
    <citation type="submission" date="2016-10" db="EMBL/GenBank/DDBJ databases">
        <authorList>
            <person name="Varghese N."/>
            <person name="Submissions S."/>
        </authorList>
    </citation>
    <scope>NUCLEOTIDE SEQUENCE [LARGE SCALE GENOMIC DNA]</scope>
    <source>
        <strain evidence="4">930I</strain>
    </source>
</reference>
<dbReference type="AlphaFoldDB" id="A0A1G7WG93"/>
<dbReference type="EMBL" id="FNCV01000002">
    <property type="protein sequence ID" value="SDG70918.1"/>
    <property type="molecule type" value="Genomic_DNA"/>
</dbReference>
<keyword evidence="4" id="KW-1185">Reference proteome</keyword>
<dbReference type="PROSITE" id="PS50076">
    <property type="entry name" value="DNAJ_2"/>
    <property type="match status" value="1"/>
</dbReference>
<gene>
    <name evidence="3" type="ORF">SAMN05421742_102186</name>
</gene>
<dbReference type="SMART" id="SM00271">
    <property type="entry name" value="DnaJ"/>
    <property type="match status" value="1"/>
</dbReference>
<name>A0A1G7WG93_9PROT</name>
<dbReference type="CDD" id="cd06257">
    <property type="entry name" value="DnaJ"/>
    <property type="match status" value="1"/>
</dbReference>
<feature type="domain" description="J" evidence="2">
    <location>
        <begin position="148"/>
        <end position="216"/>
    </location>
</feature>
<organism evidence="3 4">
    <name type="scientific">Roseospirillum parvum</name>
    <dbReference type="NCBI Taxonomy" id="83401"/>
    <lineage>
        <taxon>Bacteria</taxon>
        <taxon>Pseudomonadati</taxon>
        <taxon>Pseudomonadota</taxon>
        <taxon>Alphaproteobacteria</taxon>
        <taxon>Rhodospirillales</taxon>
        <taxon>Rhodospirillaceae</taxon>
        <taxon>Roseospirillum</taxon>
    </lineage>
</organism>
<dbReference type="PANTHER" id="PTHR44145:SF3">
    <property type="entry name" value="DNAJ HOMOLOG SUBFAMILY A MEMBER 3, MITOCHONDRIAL"/>
    <property type="match status" value="1"/>
</dbReference>
<dbReference type="Gene3D" id="1.10.287.110">
    <property type="entry name" value="DnaJ domain"/>
    <property type="match status" value="1"/>
</dbReference>
<dbReference type="Pfam" id="PF00226">
    <property type="entry name" value="DnaJ"/>
    <property type="match status" value="1"/>
</dbReference>
<keyword evidence="1" id="KW-0143">Chaperone</keyword>
<dbReference type="RefSeq" id="WP_092615767.1">
    <property type="nucleotide sequence ID" value="NZ_FNCV01000002.1"/>
</dbReference>
<dbReference type="PRINTS" id="PR00625">
    <property type="entry name" value="JDOMAIN"/>
</dbReference>
<evidence type="ECO:0000259" key="2">
    <source>
        <dbReference type="PROSITE" id="PS50076"/>
    </source>
</evidence>
<dbReference type="InterPro" id="IPR051938">
    <property type="entry name" value="Apopto_cytoskel_mod"/>
</dbReference>
<dbReference type="OrthoDB" id="9786294at2"/>
<dbReference type="Proteomes" id="UP000217076">
    <property type="component" value="Unassembled WGS sequence"/>
</dbReference>
<accession>A0A1G7WG93</accession>
<evidence type="ECO:0000256" key="1">
    <source>
        <dbReference type="ARBA" id="ARBA00023186"/>
    </source>
</evidence>
<evidence type="ECO:0000313" key="3">
    <source>
        <dbReference type="EMBL" id="SDG70918.1"/>
    </source>
</evidence>
<proteinExistence type="predicted"/>
<dbReference type="InterPro" id="IPR036869">
    <property type="entry name" value="J_dom_sf"/>
</dbReference>
<dbReference type="SUPFAM" id="SSF46565">
    <property type="entry name" value="Chaperone J-domain"/>
    <property type="match status" value="1"/>
</dbReference>
<dbReference type="InterPro" id="IPR001623">
    <property type="entry name" value="DnaJ_domain"/>
</dbReference>